<dbReference type="KEGG" id="aaut:ACETAC_08815"/>
<evidence type="ECO:0000259" key="5">
    <source>
        <dbReference type="PROSITE" id="PS51935"/>
    </source>
</evidence>
<dbReference type="InterPro" id="IPR038765">
    <property type="entry name" value="Papain-like_cys_pep_sf"/>
</dbReference>
<dbReference type="InterPro" id="IPR027017">
    <property type="entry name" value="P60_peptidase_YkfC"/>
</dbReference>
<organism evidence="6 7">
    <name type="scientific">Aceticella autotrophica</name>
    <dbReference type="NCBI Taxonomy" id="2755338"/>
    <lineage>
        <taxon>Bacteria</taxon>
        <taxon>Bacillati</taxon>
        <taxon>Bacillota</taxon>
        <taxon>Clostridia</taxon>
        <taxon>Thermoanaerobacterales</taxon>
        <taxon>Thermoanaerobacteraceae</taxon>
        <taxon>Aceticella</taxon>
    </lineage>
</organism>
<dbReference type="GO" id="GO:0006508">
    <property type="term" value="P:proteolysis"/>
    <property type="evidence" value="ECO:0007669"/>
    <property type="project" value="UniProtKB-KW"/>
</dbReference>
<dbReference type="Proteomes" id="UP000671913">
    <property type="component" value="Chromosome"/>
</dbReference>
<proteinExistence type="inferred from homology"/>
<dbReference type="InterPro" id="IPR000064">
    <property type="entry name" value="NLP_P60_dom"/>
</dbReference>
<name>A0A975AV07_9THEO</name>
<accession>A0A975AV07</accession>
<keyword evidence="4" id="KW-0788">Thiol protease</keyword>
<dbReference type="SUPFAM" id="SSF54001">
    <property type="entry name" value="Cysteine proteinases"/>
    <property type="match status" value="1"/>
</dbReference>
<dbReference type="GO" id="GO:0008234">
    <property type="term" value="F:cysteine-type peptidase activity"/>
    <property type="evidence" value="ECO:0007669"/>
    <property type="project" value="UniProtKB-KW"/>
</dbReference>
<sequence length="422" mass="48654">MLHADYWIGKIHDADKVIMTKNEISKFNQKIIERINKVYNLEKYKESLTKDELMGYINEYKVPTKERYFTNGNVVTKDFYDSLIENTNLVGIKKINPVKYGITVRDTSIRTFPTDTGIYSIKGDNEFDRFQETGCQAIEPVIILHTSYDGKWFFVQMYNYRGWVKKDDIAIAKDKKEIFDYLDTKDFIVVTGNCIRTQFNRLDKDISELEFDMGTRIPIEINKLVSIGNQNAFGNHDVKLPTRDVNGNLVFKDALVSMLQDINIGYLPYTRANILRQAFKLLGDRYGWGDIFNGRDCSSFIMYVYKTFGFRLPRNANEQEESAGISYKFGEGTKVWERIQLFNEVKPGAAIYMPGHAMIYIGTENGIPYIIHDFSGYGIKKGNEYEFVPVNEVGVTSTLLLTSSGTPFIEKFTSILQFEDKI</sequence>
<keyword evidence="2" id="KW-0645">Protease</keyword>
<dbReference type="RefSeq" id="WP_284679651.1">
    <property type="nucleotide sequence ID" value="NZ_CP060096.1"/>
</dbReference>
<keyword evidence="3" id="KW-0378">Hydrolase</keyword>
<feature type="domain" description="NlpC/P60" evidence="5">
    <location>
        <begin position="268"/>
        <end position="399"/>
    </location>
</feature>
<comment type="similarity">
    <text evidence="1">Belongs to the peptidase C40 family.</text>
</comment>
<dbReference type="Gene3D" id="3.90.1720.10">
    <property type="entry name" value="endopeptidase domain like (from Nostoc punctiforme)"/>
    <property type="match status" value="1"/>
</dbReference>
<dbReference type="InterPro" id="IPR039439">
    <property type="entry name" value="SH3b1_dom"/>
</dbReference>
<evidence type="ECO:0000313" key="7">
    <source>
        <dbReference type="Proteomes" id="UP000671913"/>
    </source>
</evidence>
<evidence type="ECO:0000256" key="1">
    <source>
        <dbReference type="ARBA" id="ARBA00007074"/>
    </source>
</evidence>
<evidence type="ECO:0000313" key="6">
    <source>
        <dbReference type="EMBL" id="QSZ26961.1"/>
    </source>
</evidence>
<keyword evidence="7" id="KW-1185">Reference proteome</keyword>
<evidence type="ECO:0000256" key="2">
    <source>
        <dbReference type="ARBA" id="ARBA00022670"/>
    </source>
</evidence>
<evidence type="ECO:0000256" key="4">
    <source>
        <dbReference type="ARBA" id="ARBA00022807"/>
    </source>
</evidence>
<dbReference type="Pfam" id="PF12913">
    <property type="entry name" value="SH3_6"/>
    <property type="match status" value="1"/>
</dbReference>
<reference evidence="6" key="1">
    <citation type="submission" date="2020-08" db="EMBL/GenBank/DDBJ databases">
        <title>Genomic insights into the carbon and energy metabolism of the first obligate autotrophic acetogenic bacterium Aceticella autotrophica gen. nov., sp. nov.</title>
        <authorList>
            <person name="Toshchakov S.V."/>
            <person name="Elcheninov A.G."/>
            <person name="Kublanov I.V."/>
            <person name="Frolov E.N."/>
            <person name="Lebedinsky A.V."/>
        </authorList>
    </citation>
    <scope>NUCLEOTIDE SEQUENCE</scope>
    <source>
        <strain evidence="6">3443-3Ac</strain>
    </source>
</reference>
<dbReference type="PROSITE" id="PS51935">
    <property type="entry name" value="NLPC_P60"/>
    <property type="match status" value="1"/>
</dbReference>
<protein>
    <submittedName>
        <fullName evidence="6">SH3 domain-containing protein</fullName>
    </submittedName>
</protein>
<dbReference type="PIRSF" id="PIRSF019015">
    <property type="entry name" value="P60_peptidase_YkfC"/>
    <property type="match status" value="1"/>
</dbReference>
<evidence type="ECO:0000256" key="3">
    <source>
        <dbReference type="ARBA" id="ARBA00022801"/>
    </source>
</evidence>
<dbReference type="AlphaFoldDB" id="A0A975AV07"/>
<dbReference type="Pfam" id="PF00877">
    <property type="entry name" value="NLPC_P60"/>
    <property type="match status" value="1"/>
</dbReference>
<gene>
    <name evidence="6" type="ORF">ACETAC_08815</name>
</gene>
<dbReference type="EMBL" id="CP060096">
    <property type="protein sequence ID" value="QSZ26961.1"/>
    <property type="molecule type" value="Genomic_DNA"/>
</dbReference>